<dbReference type="AlphaFoldDB" id="H3ZDN4"/>
<dbReference type="EMBL" id="AHTH01000018">
    <property type="protein sequence ID" value="EHR41265.1"/>
    <property type="molecule type" value="Genomic_DNA"/>
</dbReference>
<evidence type="ECO:0000313" key="3">
    <source>
        <dbReference type="Proteomes" id="UP000012046"/>
    </source>
</evidence>
<keyword evidence="2" id="KW-0489">Methyltransferase</keyword>
<dbReference type="STRING" id="1129374.AJE_07296"/>
<sequence length="449" mass="48735">MRYLTPTRTVAVAVAAALLAACGDTTININEQEPIVIERPGHDHDHDKVNPVGRLVLTAIDNPFVQILELPAKTELNTFMVSATPSDLYASGDYRYAAVVQRTQDLVNFIDGGLWQEDHVDHLHDYQEAPRFMPFQLTGVRPTHFQQAPGQLAVFFDGNAATGAPASVAVLTDADIGEDRTDYPKLTLTTHQHGAAQARGEFLVSTLRDVNSSTTLPSQVALYKRQGADFIQEQVFAENCPNLHGSAQNHDFVAFGCSDGVLLIEQNGNTFTASKLANTADFTGTLRIGTLAGDKAAEHFIGLAGAQVFAIDAEDAKMEKLDWQPGAANAIWGYGFADGAEKFVLLDNTGQLTIFNYHGHAHAGQSAFTYAAKVAVSNADLSLLPAGARFQLAISAADDKVYITDPIRKELITVDVHDAEIKSRKQLNFTPHRITWLGIAEPADDHHDH</sequence>
<protein>
    <submittedName>
        <fullName evidence="2">5-methyltetrahydrofolate--homocysteine methyltransferase</fullName>
    </submittedName>
</protein>
<reference evidence="2 3" key="1">
    <citation type="journal article" date="2012" name="J. Bacteriol.">
        <title>Genome Sequence of Extracellular-Protease-Producing Alishewanella jeotgali Isolated from Traditional Korean Fermented Seafood.</title>
        <authorList>
            <person name="Jung J."/>
            <person name="Chun J."/>
            <person name="Park W."/>
        </authorList>
    </citation>
    <scope>NUCLEOTIDE SEQUENCE [LARGE SCALE GENOMIC DNA]</scope>
    <source>
        <strain evidence="2 3">KCTC 22429</strain>
    </source>
</reference>
<comment type="caution">
    <text evidence="2">The sequence shown here is derived from an EMBL/GenBank/DDBJ whole genome shotgun (WGS) entry which is preliminary data.</text>
</comment>
<dbReference type="PATRIC" id="fig|1129374.4.peg.1459"/>
<evidence type="ECO:0000313" key="2">
    <source>
        <dbReference type="EMBL" id="EHR41265.1"/>
    </source>
</evidence>
<proteinExistence type="predicted"/>
<dbReference type="GO" id="GO:0008168">
    <property type="term" value="F:methyltransferase activity"/>
    <property type="evidence" value="ECO:0007669"/>
    <property type="project" value="UniProtKB-KW"/>
</dbReference>
<dbReference type="eggNOG" id="COG3391">
    <property type="taxonomic scope" value="Bacteria"/>
</dbReference>
<gene>
    <name evidence="2" type="ORF">AJE_07296</name>
</gene>
<feature type="signal peptide" evidence="1">
    <location>
        <begin position="1"/>
        <end position="20"/>
    </location>
</feature>
<accession>H3ZDN4</accession>
<keyword evidence="2" id="KW-0808">Transferase</keyword>
<keyword evidence="3" id="KW-1185">Reference proteome</keyword>
<dbReference type="PROSITE" id="PS51257">
    <property type="entry name" value="PROKAR_LIPOPROTEIN"/>
    <property type="match status" value="1"/>
</dbReference>
<feature type="chain" id="PRO_5003591976" evidence="1">
    <location>
        <begin position="21"/>
        <end position="449"/>
    </location>
</feature>
<dbReference type="Proteomes" id="UP000012046">
    <property type="component" value="Unassembled WGS sequence"/>
</dbReference>
<name>H3ZDN4_9ALTE</name>
<evidence type="ECO:0000256" key="1">
    <source>
        <dbReference type="SAM" id="SignalP"/>
    </source>
</evidence>
<dbReference type="GO" id="GO:0032259">
    <property type="term" value="P:methylation"/>
    <property type="evidence" value="ECO:0007669"/>
    <property type="project" value="UniProtKB-KW"/>
</dbReference>
<dbReference type="RefSeq" id="WP_008950321.1">
    <property type="nucleotide sequence ID" value="NZ_AHTH01000018.1"/>
</dbReference>
<keyword evidence="1" id="KW-0732">Signal</keyword>
<organism evidence="2 3">
    <name type="scientific">Alishewanella jeotgali KCTC 22429</name>
    <dbReference type="NCBI Taxonomy" id="1129374"/>
    <lineage>
        <taxon>Bacteria</taxon>
        <taxon>Pseudomonadati</taxon>
        <taxon>Pseudomonadota</taxon>
        <taxon>Gammaproteobacteria</taxon>
        <taxon>Alteromonadales</taxon>
        <taxon>Alteromonadaceae</taxon>
        <taxon>Alishewanella</taxon>
    </lineage>
</organism>